<protein>
    <submittedName>
        <fullName evidence="3">Uncharacterized protein</fullName>
    </submittedName>
</protein>
<organism evidence="3 4">
    <name type="scientific">Chelatococcus sambhunathii</name>
    <dbReference type="NCBI Taxonomy" id="363953"/>
    <lineage>
        <taxon>Bacteria</taxon>
        <taxon>Pseudomonadati</taxon>
        <taxon>Pseudomonadota</taxon>
        <taxon>Alphaproteobacteria</taxon>
        <taxon>Hyphomicrobiales</taxon>
        <taxon>Chelatococcaceae</taxon>
        <taxon>Chelatococcus</taxon>
    </lineage>
</organism>
<evidence type="ECO:0000256" key="1">
    <source>
        <dbReference type="SAM" id="MobiDB-lite"/>
    </source>
</evidence>
<dbReference type="EMBL" id="JADBEO010000034">
    <property type="protein sequence ID" value="MDR4307871.1"/>
    <property type="molecule type" value="Genomic_DNA"/>
</dbReference>
<dbReference type="RefSeq" id="WP_309393143.1">
    <property type="nucleotide sequence ID" value="NZ_JADBEO010000034.1"/>
</dbReference>
<sequence>MSELFRTAACGLAASLMMATSAFAIEASSTAAAPADGDAQQAVELVSAGVAAKPADDPNCPTVTLAPAGDSRKADGAQATLDALARDCANLGAETIVKVGVVGESVRKKAKDTAQVDAPMTIQIKDASGHEIETRRINLKVEMPEGVQKVSFQHVEENVSLPPPSAEGYANWTIVVGLDPAEGGDAGDEVASAEEQIEEPATKSSRSGRSTRSARSYRSKSARAKAVRYARASRSGRQRIELQPQPAPVVVSAKPQGASGAQVTTTVVNANNGGVMARAAQGFTERRDKALAEQRQQQAAASRQQGRAPQPASRSAQAQPVRGPATQTAQTN</sequence>
<feature type="signal peptide" evidence="2">
    <location>
        <begin position="1"/>
        <end position="24"/>
    </location>
</feature>
<feature type="compositionally biased region" description="Basic residues" evidence="1">
    <location>
        <begin position="215"/>
        <end position="228"/>
    </location>
</feature>
<feature type="chain" id="PRO_5047297058" evidence="2">
    <location>
        <begin position="25"/>
        <end position="332"/>
    </location>
</feature>
<feature type="compositionally biased region" description="Acidic residues" evidence="1">
    <location>
        <begin position="185"/>
        <end position="198"/>
    </location>
</feature>
<feature type="compositionally biased region" description="Low complexity" evidence="1">
    <location>
        <begin position="202"/>
        <end position="214"/>
    </location>
</feature>
<keyword evidence="2" id="KW-0732">Signal</keyword>
<name>A0ABU1DIA7_9HYPH</name>
<reference evidence="3" key="1">
    <citation type="submission" date="2020-10" db="EMBL/GenBank/DDBJ databases">
        <authorList>
            <person name="Abbas A."/>
            <person name="Razzaq R."/>
            <person name="Waqas M."/>
            <person name="Abbas N."/>
            <person name="Nielsen T.K."/>
            <person name="Hansen L.H."/>
            <person name="Hussain S."/>
            <person name="Shahid M."/>
        </authorList>
    </citation>
    <scope>NUCLEOTIDE SEQUENCE</scope>
    <source>
        <strain evidence="3">S14</strain>
    </source>
</reference>
<feature type="region of interest" description="Disordered" evidence="1">
    <location>
        <begin position="180"/>
        <end position="262"/>
    </location>
</feature>
<evidence type="ECO:0000256" key="2">
    <source>
        <dbReference type="SAM" id="SignalP"/>
    </source>
</evidence>
<proteinExistence type="predicted"/>
<evidence type="ECO:0000313" key="4">
    <source>
        <dbReference type="Proteomes" id="UP001181622"/>
    </source>
</evidence>
<evidence type="ECO:0000313" key="3">
    <source>
        <dbReference type="EMBL" id="MDR4307871.1"/>
    </source>
</evidence>
<keyword evidence="4" id="KW-1185">Reference proteome</keyword>
<feature type="compositionally biased region" description="Low complexity" evidence="1">
    <location>
        <begin position="293"/>
        <end position="320"/>
    </location>
</feature>
<feature type="region of interest" description="Disordered" evidence="1">
    <location>
        <begin position="281"/>
        <end position="332"/>
    </location>
</feature>
<gene>
    <name evidence="3" type="ORF">IHQ68_14700</name>
</gene>
<accession>A0ABU1DIA7</accession>
<dbReference type="Proteomes" id="UP001181622">
    <property type="component" value="Unassembled WGS sequence"/>
</dbReference>
<comment type="caution">
    <text evidence="3">The sequence shown here is derived from an EMBL/GenBank/DDBJ whole genome shotgun (WGS) entry which is preliminary data.</text>
</comment>